<dbReference type="STRING" id="1245526.SAMN05216580_2320"/>
<evidence type="ECO:0000313" key="3">
    <source>
        <dbReference type="Proteomes" id="UP000243063"/>
    </source>
</evidence>
<proteinExistence type="predicted"/>
<dbReference type="Proteomes" id="UP000243063">
    <property type="component" value="Chromosome I"/>
</dbReference>
<evidence type="ECO:0000256" key="1">
    <source>
        <dbReference type="SAM" id="SignalP"/>
    </source>
</evidence>
<evidence type="ECO:0000313" key="2">
    <source>
        <dbReference type="EMBL" id="SDU30986.1"/>
    </source>
</evidence>
<feature type="signal peptide" evidence="1">
    <location>
        <begin position="1"/>
        <end position="19"/>
    </location>
</feature>
<dbReference type="EMBL" id="LT629780">
    <property type="protein sequence ID" value="SDU30986.1"/>
    <property type="molecule type" value="Genomic_DNA"/>
</dbReference>
<keyword evidence="1" id="KW-0732">Signal</keyword>
<dbReference type="OrthoDB" id="6892761at2"/>
<reference evidence="3" key="1">
    <citation type="submission" date="2016-10" db="EMBL/GenBank/DDBJ databases">
        <authorList>
            <person name="Varghese N."/>
            <person name="Submissions S."/>
        </authorList>
    </citation>
    <scope>NUCLEOTIDE SEQUENCE [LARGE SCALE GENOMIC DNA]</scope>
    <source>
        <strain evidence="3">CCTCC 2012022</strain>
    </source>
</reference>
<feature type="chain" id="PRO_5009275704" evidence="1">
    <location>
        <begin position="20"/>
        <end position="219"/>
    </location>
</feature>
<organism evidence="2 3">
    <name type="scientific">Geopseudomonas guangdongensis</name>
    <dbReference type="NCBI Taxonomy" id="1245526"/>
    <lineage>
        <taxon>Bacteria</taxon>
        <taxon>Pseudomonadati</taxon>
        <taxon>Pseudomonadota</taxon>
        <taxon>Gammaproteobacteria</taxon>
        <taxon>Pseudomonadales</taxon>
        <taxon>Pseudomonadaceae</taxon>
        <taxon>Geopseudomonas</taxon>
    </lineage>
</organism>
<name>A0A1H2HGQ9_9GAMM</name>
<dbReference type="RefSeq" id="WP_090214601.1">
    <property type="nucleotide sequence ID" value="NZ_LT629780.1"/>
</dbReference>
<dbReference type="AlphaFoldDB" id="A0A1H2HGQ9"/>
<gene>
    <name evidence="2" type="ORF">SAMN05216580_2320</name>
</gene>
<sequence length="219" mass="23932">MRLLPLALAASLFTGSALAAEQPKLFKSWTYGSPASAYSETEGFYDCSAEVGNPARCIEEVDFLGHSFGAILSFNNQQLESVVLATDFSQDIYVKSVGALSKTFSMALMRGSNDQLDIIELARARGGKEDFMARLNNYETLNLQQGQLTYFYLEQPATALMARKNAVDATVNAPADVRSAELSVTDNDGEPLLLINFSLPRLTLQNLKQALQQAPAEDF</sequence>
<protein>
    <submittedName>
        <fullName evidence="2">Uncharacterized protein</fullName>
    </submittedName>
</protein>
<accession>A0A1H2HGQ9</accession>
<keyword evidence="3" id="KW-1185">Reference proteome</keyword>